<evidence type="ECO:0000313" key="6">
    <source>
        <dbReference type="Proteomes" id="UP000779507"/>
    </source>
</evidence>
<keyword evidence="2 3" id="KW-0378">Hydrolase</keyword>
<comment type="cofactor">
    <cofactor evidence="1">
        <name>Mg(2+)</name>
        <dbReference type="ChEBI" id="CHEBI:18420"/>
    </cofactor>
</comment>
<dbReference type="Gene3D" id="3.90.79.10">
    <property type="entry name" value="Nucleoside Triphosphate Pyrophosphohydrolase"/>
    <property type="match status" value="1"/>
</dbReference>
<evidence type="ECO:0000256" key="2">
    <source>
        <dbReference type="ARBA" id="ARBA00022801"/>
    </source>
</evidence>
<dbReference type="PRINTS" id="PR00502">
    <property type="entry name" value="NUDIXFAMILY"/>
</dbReference>
<accession>A0ABX2FP94</accession>
<gene>
    <name evidence="5" type="ORF">HNP98_001610</name>
</gene>
<comment type="similarity">
    <text evidence="3">Belongs to the Nudix hydrolase family.</text>
</comment>
<dbReference type="PANTHER" id="PTHR43046">
    <property type="entry name" value="GDP-MANNOSE MANNOSYL HYDROLASE"/>
    <property type="match status" value="1"/>
</dbReference>
<protein>
    <submittedName>
        <fullName evidence="5">ADP-ribose pyrophosphatase YjhB (NUDIX family)</fullName>
    </submittedName>
</protein>
<evidence type="ECO:0000313" key="5">
    <source>
        <dbReference type="EMBL" id="NRT18787.1"/>
    </source>
</evidence>
<dbReference type="PROSITE" id="PS00893">
    <property type="entry name" value="NUDIX_BOX"/>
    <property type="match status" value="1"/>
</dbReference>
<dbReference type="InterPro" id="IPR015797">
    <property type="entry name" value="NUDIX_hydrolase-like_dom_sf"/>
</dbReference>
<dbReference type="InterPro" id="IPR020084">
    <property type="entry name" value="NUDIX_hydrolase_CS"/>
</dbReference>
<dbReference type="SUPFAM" id="SSF55811">
    <property type="entry name" value="Nudix"/>
    <property type="match status" value="1"/>
</dbReference>
<dbReference type="PANTHER" id="PTHR43046:SF2">
    <property type="entry name" value="8-OXO-DGTP DIPHOSPHATASE-RELATED"/>
    <property type="match status" value="1"/>
</dbReference>
<proteinExistence type="inferred from homology"/>
<evidence type="ECO:0000259" key="4">
    <source>
        <dbReference type="PROSITE" id="PS51462"/>
    </source>
</evidence>
<name>A0ABX2FP94_9BACT</name>
<organism evidence="5 6">
    <name type="scientific">Hymenobacter caeli</name>
    <dbReference type="NCBI Taxonomy" id="2735894"/>
    <lineage>
        <taxon>Bacteria</taxon>
        <taxon>Pseudomonadati</taxon>
        <taxon>Bacteroidota</taxon>
        <taxon>Cytophagia</taxon>
        <taxon>Cytophagales</taxon>
        <taxon>Hymenobacteraceae</taxon>
        <taxon>Hymenobacter</taxon>
    </lineage>
</organism>
<evidence type="ECO:0000256" key="1">
    <source>
        <dbReference type="ARBA" id="ARBA00001946"/>
    </source>
</evidence>
<feature type="domain" description="Nudix hydrolase" evidence="4">
    <location>
        <begin position="17"/>
        <end position="148"/>
    </location>
</feature>
<sequence length="156" mass="17388">MSPYLVQLRNKVGHDLLLLPSVTVLAFNTEGQVLLVRHANNNVWVAPGGMIEVDETPEQAARREMREETGCEVELLGILGVYGGPAFRVRYQNGDEVAYVMTVFEARITGGELKPDGQETLETRFSSYSDSQNLTTGDWLPEVLQDVFARKMPRSS</sequence>
<dbReference type="InterPro" id="IPR000086">
    <property type="entry name" value="NUDIX_hydrolase_dom"/>
</dbReference>
<reference evidence="5 6" key="1">
    <citation type="submission" date="2020-05" db="EMBL/GenBank/DDBJ databases">
        <title>Genomic Encyclopedia of Type Strains, Phase IV (KMG-V): Genome sequencing to study the core and pangenomes of soil and plant-associated prokaryotes.</title>
        <authorList>
            <person name="Whitman W."/>
        </authorList>
    </citation>
    <scope>NUCLEOTIDE SEQUENCE [LARGE SCALE GENOMIC DNA]</scope>
    <source>
        <strain evidence="5 6">9A</strain>
    </source>
</reference>
<dbReference type="Pfam" id="PF00293">
    <property type="entry name" value="NUDIX"/>
    <property type="match status" value="1"/>
</dbReference>
<keyword evidence="6" id="KW-1185">Reference proteome</keyword>
<dbReference type="InterPro" id="IPR020476">
    <property type="entry name" value="Nudix_hydrolase"/>
</dbReference>
<dbReference type="EMBL" id="JABSNP010000006">
    <property type="protein sequence ID" value="NRT18787.1"/>
    <property type="molecule type" value="Genomic_DNA"/>
</dbReference>
<dbReference type="Proteomes" id="UP000779507">
    <property type="component" value="Unassembled WGS sequence"/>
</dbReference>
<evidence type="ECO:0000256" key="3">
    <source>
        <dbReference type="RuleBase" id="RU003476"/>
    </source>
</evidence>
<dbReference type="RefSeq" id="WP_173809533.1">
    <property type="nucleotide sequence ID" value="NZ_JABSNP010000006.1"/>
</dbReference>
<comment type="caution">
    <text evidence="5">The sequence shown here is derived from an EMBL/GenBank/DDBJ whole genome shotgun (WGS) entry which is preliminary data.</text>
</comment>
<dbReference type="PROSITE" id="PS51462">
    <property type="entry name" value="NUDIX"/>
    <property type="match status" value="1"/>
</dbReference>